<dbReference type="EMBL" id="AADV02000282">
    <property type="protein sequence ID" value="EAM47545.1"/>
    <property type="molecule type" value="Genomic_DNA"/>
</dbReference>
<dbReference type="Proteomes" id="UP000003922">
    <property type="component" value="Unassembled WGS sequence"/>
</dbReference>
<evidence type="ECO:0008006" key="5">
    <source>
        <dbReference type="Google" id="ProtNLM"/>
    </source>
</evidence>
<dbReference type="AlphaFoldDB" id="Q4BUG3"/>
<feature type="transmembrane region" description="Helical" evidence="1">
    <location>
        <begin position="254"/>
        <end position="271"/>
    </location>
</feature>
<feature type="signal peptide" evidence="2">
    <location>
        <begin position="1"/>
        <end position="41"/>
    </location>
</feature>
<keyword evidence="1" id="KW-1133">Transmembrane helix</keyword>
<sequence length="274" mass="29735">MYTRLSLLITMKQLFTSSRLNVTLLSGLSTVSLLCTNTVLAGTITQNGSELLNNPNVSFPTINPSLIDDTLRFGTGNIEFETILRWYLFPANSLTSTSPTTSINITANLTRLLSNSLSFPEDWDPTIYLWDGTNIIGGSFGDNIGGSLRRSQGTSNGTFNSNITEGTLFNAGNSFPAIGESANFNVDFDLGTVSTQVTLSGFGESLSFSTNNIDRTQPLSLLITRNNTSERYDVNSITVNSDLTPNEPQTIPESSNIVALFVFLGLGLFIIKRK</sequence>
<reference evidence="3" key="2">
    <citation type="submission" date="2005-06" db="EMBL/GenBank/DDBJ databases">
        <title>Sequencing of the draft genome and assembly of Crocosphaera watsonii WH 8501.</title>
        <authorList>
            <consortium name="US DOE Joint Genome Institute (JGI-PGF)"/>
            <person name="Copeland A."/>
            <person name="Lucas S."/>
            <person name="Lapidus A."/>
            <person name="Barry K."/>
            <person name="Detter C."/>
            <person name="Glavina T."/>
            <person name="Hammon N."/>
            <person name="Israni S."/>
            <person name="Pitluck S."/>
            <person name="Richardson P."/>
        </authorList>
    </citation>
    <scope>NUCLEOTIDE SEQUENCE [LARGE SCALE GENOMIC DNA]</scope>
    <source>
        <strain evidence="3">WH 8501</strain>
    </source>
</reference>
<accession>Q4BUG3</accession>
<organism evidence="3 4">
    <name type="scientific">Crocosphaera watsonii WH 8501</name>
    <dbReference type="NCBI Taxonomy" id="165597"/>
    <lineage>
        <taxon>Bacteria</taxon>
        <taxon>Bacillati</taxon>
        <taxon>Cyanobacteriota</taxon>
        <taxon>Cyanophyceae</taxon>
        <taxon>Oscillatoriophycideae</taxon>
        <taxon>Chroococcales</taxon>
        <taxon>Aphanothecaceae</taxon>
        <taxon>Crocosphaera</taxon>
    </lineage>
</organism>
<dbReference type="RefSeq" id="WP_007308611.1">
    <property type="nucleotide sequence ID" value="NZ_AADV02000282.1"/>
</dbReference>
<keyword evidence="4" id="KW-1185">Reference proteome</keyword>
<reference evidence="3" key="3">
    <citation type="submission" date="2016-12" db="EMBL/GenBank/DDBJ databases">
        <title>Annotation of the draft genome assembly of Crocosphaera watsonii WH 8501.</title>
        <authorList>
            <consortium name="US DOE Joint Genome Institute (JGI-ORNL)"/>
            <person name="Larimer F."/>
            <person name="Land M."/>
        </authorList>
    </citation>
    <scope>NUCLEOTIDE SEQUENCE</scope>
    <source>
        <strain evidence="3">WH 8501</strain>
    </source>
</reference>
<proteinExistence type="predicted"/>
<keyword evidence="2" id="KW-0732">Signal</keyword>
<dbReference type="KEGG" id="cwa:CwatDRAFT_0018"/>
<evidence type="ECO:0000256" key="2">
    <source>
        <dbReference type="SAM" id="SignalP"/>
    </source>
</evidence>
<keyword evidence="1" id="KW-0812">Transmembrane</keyword>
<keyword evidence="1" id="KW-0472">Membrane</keyword>
<gene>
    <name evidence="3" type="ORF">CwatDRAFT_0018</name>
</gene>
<evidence type="ECO:0000313" key="3">
    <source>
        <dbReference type="EMBL" id="EAM47545.1"/>
    </source>
</evidence>
<evidence type="ECO:0000256" key="1">
    <source>
        <dbReference type="SAM" id="Phobius"/>
    </source>
</evidence>
<name>Q4BUG3_CROWT</name>
<comment type="caution">
    <text evidence="3">The sequence shown here is derived from an EMBL/GenBank/DDBJ whole genome shotgun (WGS) entry which is preliminary data.</text>
</comment>
<reference evidence="3" key="1">
    <citation type="submission" date="2004-02" db="EMBL/GenBank/DDBJ databases">
        <authorList>
            <consortium name="DOE Joint Genome Institute"/>
        </authorList>
    </citation>
    <scope>NUCLEOTIDE SEQUENCE [LARGE SCALE GENOMIC DNA]</scope>
    <source>
        <strain evidence="3">WH 8501</strain>
    </source>
</reference>
<protein>
    <recommendedName>
        <fullName evidence="5">PEP-CTERM protein-sorting domain-containing protein</fullName>
    </recommendedName>
</protein>
<feature type="chain" id="PRO_5004235458" description="PEP-CTERM protein-sorting domain-containing protein" evidence="2">
    <location>
        <begin position="42"/>
        <end position="274"/>
    </location>
</feature>
<evidence type="ECO:0000313" key="4">
    <source>
        <dbReference type="Proteomes" id="UP000003922"/>
    </source>
</evidence>